<dbReference type="SUPFAM" id="SSF48452">
    <property type="entry name" value="TPR-like"/>
    <property type="match status" value="1"/>
</dbReference>
<dbReference type="InterPro" id="IPR011990">
    <property type="entry name" value="TPR-like_helical_dom_sf"/>
</dbReference>
<name>A0A109G384_BACMY</name>
<dbReference type="GO" id="GO:0016301">
    <property type="term" value="F:kinase activity"/>
    <property type="evidence" value="ECO:0007669"/>
    <property type="project" value="UniProtKB-KW"/>
</dbReference>
<dbReference type="AlphaFoldDB" id="A0A109G384"/>
<evidence type="ECO:0000313" key="2">
    <source>
        <dbReference type="Proteomes" id="UP000065797"/>
    </source>
</evidence>
<dbReference type="RefSeq" id="WP_060750954.1">
    <property type="nucleotide sequence ID" value="NZ_LRPH01000069.1"/>
</dbReference>
<evidence type="ECO:0000313" key="1">
    <source>
        <dbReference type="EMBL" id="KWU59359.1"/>
    </source>
</evidence>
<protein>
    <submittedName>
        <fullName evidence="1">Histidine kinase</fullName>
    </submittedName>
</protein>
<dbReference type="Gene3D" id="1.25.40.10">
    <property type="entry name" value="Tetratricopeptide repeat domain"/>
    <property type="match status" value="1"/>
</dbReference>
<reference evidence="1 2" key="1">
    <citation type="submission" date="2016-01" db="EMBL/GenBank/DDBJ databases">
        <authorList>
            <person name="McClelland M."/>
            <person name="Jain A."/>
            <person name="Saraogi P."/>
            <person name="Mendelson R."/>
            <person name="Westerman R."/>
            <person name="SanMiguel P."/>
            <person name="Csonka L."/>
        </authorList>
    </citation>
    <scope>NUCLEOTIDE SEQUENCE [LARGE SCALE GENOMIC DNA]</scope>
    <source>
        <strain evidence="1 2">PE8-15</strain>
    </source>
</reference>
<accession>A0A109G384</accession>
<dbReference type="Pfam" id="PF18801">
    <property type="entry name" value="RapH_N"/>
    <property type="match status" value="1"/>
</dbReference>
<keyword evidence="1" id="KW-0808">Transferase</keyword>
<dbReference type="Proteomes" id="UP000065797">
    <property type="component" value="Unassembled WGS sequence"/>
</dbReference>
<gene>
    <name evidence="1" type="ORF">AWW70_18990</name>
</gene>
<dbReference type="EMBL" id="LRPH01000069">
    <property type="protein sequence ID" value="KWU59359.1"/>
    <property type="molecule type" value="Genomic_DNA"/>
</dbReference>
<sequence>MVNQLKIGDKITQLLNTWYQEIRAQHLKEAQHLKDEIDKYINSINEDSNLLFHYSLLTFRFKVLLDHLSITPTSFQTIDSLNIPKNESLSYYYHFFKGIHATLISNNNEAWEYYEKAETLLQHIHDDLEIAEFSYRFANFYLHTYQPLLAIQHVTKAKEIFSKHNGYENNVAACENLYGLACIDIKQFPVAEEKFNSAIDILRKNNEDSLILRVRNNLGFLYSSQNLSTLAIRHLSEVTTKTPEHFKALFLEAREHFKLGEVNQSAELIERGLAICEQLDNKEYLYHFKILDCMNKGVPAAILEELSWEAISFFDKQQLFNYTQEYTEKLAIKFYEESDTVKASKYFYMSHQAKEKTFEKGALK</sequence>
<dbReference type="InterPro" id="IPR019734">
    <property type="entry name" value="TPR_rpt"/>
</dbReference>
<dbReference type="SMART" id="SM00028">
    <property type="entry name" value="TPR"/>
    <property type="match status" value="5"/>
</dbReference>
<keyword evidence="1" id="KW-0418">Kinase</keyword>
<comment type="caution">
    <text evidence="1">The sequence shown here is derived from an EMBL/GenBank/DDBJ whole genome shotgun (WGS) entry which is preliminary data.</text>
</comment>
<organism evidence="1 2">
    <name type="scientific">Bacillus mycoides</name>
    <dbReference type="NCBI Taxonomy" id="1405"/>
    <lineage>
        <taxon>Bacteria</taxon>
        <taxon>Bacillati</taxon>
        <taxon>Bacillota</taxon>
        <taxon>Bacilli</taxon>
        <taxon>Bacillales</taxon>
        <taxon>Bacillaceae</taxon>
        <taxon>Bacillus</taxon>
        <taxon>Bacillus cereus group</taxon>
    </lineage>
</organism>
<proteinExistence type="predicted"/>